<dbReference type="Proteomes" id="UP001303046">
    <property type="component" value="Unassembled WGS sequence"/>
</dbReference>
<feature type="region of interest" description="Disordered" evidence="1">
    <location>
        <begin position="130"/>
        <end position="149"/>
    </location>
</feature>
<dbReference type="EMBL" id="JAVFWL010000002">
    <property type="protein sequence ID" value="KAK6735109.1"/>
    <property type="molecule type" value="Genomic_DNA"/>
</dbReference>
<proteinExistence type="predicted"/>
<evidence type="ECO:0000256" key="1">
    <source>
        <dbReference type="SAM" id="MobiDB-lite"/>
    </source>
</evidence>
<evidence type="ECO:0000313" key="2">
    <source>
        <dbReference type="EMBL" id="KAK6735109.1"/>
    </source>
</evidence>
<protein>
    <submittedName>
        <fullName evidence="2">Uncharacterized protein</fullName>
    </submittedName>
</protein>
<sequence length="149" mass="16694">MRGDQISGYHDVFDFGPRRHMHDSPCKLSQTVYLQARTVSTDADLHPLLGVAERIKLHETALQEAKSGRRDVRQMNDDILSISGEELPSRNVGSVGFVVHPSVVHLVDSHGSCHFVWPFFASALCAKNPSTSSTPTHQHQQLMNPNWRK</sequence>
<gene>
    <name evidence="2" type="primary">Necator_chrII.g6145</name>
    <name evidence="2" type="ORF">RB195_018352</name>
</gene>
<keyword evidence="3" id="KW-1185">Reference proteome</keyword>
<evidence type="ECO:0000313" key="3">
    <source>
        <dbReference type="Proteomes" id="UP001303046"/>
    </source>
</evidence>
<reference evidence="2 3" key="1">
    <citation type="submission" date="2023-08" db="EMBL/GenBank/DDBJ databases">
        <title>A Necator americanus chromosomal reference genome.</title>
        <authorList>
            <person name="Ilik V."/>
            <person name="Petrzelkova K.J."/>
            <person name="Pardy F."/>
            <person name="Fuh T."/>
            <person name="Niatou-Singa F.S."/>
            <person name="Gouil Q."/>
            <person name="Baker L."/>
            <person name="Ritchie M.E."/>
            <person name="Jex A.R."/>
            <person name="Gazzola D."/>
            <person name="Li H."/>
            <person name="Toshio Fujiwara R."/>
            <person name="Zhan B."/>
            <person name="Aroian R.V."/>
            <person name="Pafco B."/>
            <person name="Schwarz E.M."/>
        </authorList>
    </citation>
    <scope>NUCLEOTIDE SEQUENCE [LARGE SCALE GENOMIC DNA]</scope>
    <source>
        <strain evidence="2 3">Aroian</strain>
        <tissue evidence="2">Whole animal</tissue>
    </source>
</reference>
<name>A0ABR1C9E0_NECAM</name>
<accession>A0ABR1C9E0</accession>
<organism evidence="2 3">
    <name type="scientific">Necator americanus</name>
    <name type="common">Human hookworm</name>
    <dbReference type="NCBI Taxonomy" id="51031"/>
    <lineage>
        <taxon>Eukaryota</taxon>
        <taxon>Metazoa</taxon>
        <taxon>Ecdysozoa</taxon>
        <taxon>Nematoda</taxon>
        <taxon>Chromadorea</taxon>
        <taxon>Rhabditida</taxon>
        <taxon>Rhabditina</taxon>
        <taxon>Rhabditomorpha</taxon>
        <taxon>Strongyloidea</taxon>
        <taxon>Ancylostomatidae</taxon>
        <taxon>Bunostominae</taxon>
        <taxon>Necator</taxon>
    </lineage>
</organism>
<comment type="caution">
    <text evidence="2">The sequence shown here is derived from an EMBL/GenBank/DDBJ whole genome shotgun (WGS) entry which is preliminary data.</text>
</comment>